<sequence length="235" mass="26192">MLALLLLNANHLVSVPTFIEELWDDKPPASAMTTLQTYVFQLRRMIAEAVPGVDPKEILATTLNGYVLHVPPDCLDLNRYEQARTLGLRQYAAGRLHEAAHSLRTALGTWSGPALADVKTGRRLDSEVVRLHESRLTAYETCLDAELATGAHATLISELTGLTSQHPMHEPFHRQLMLALYRASRRPDALSAFQRLRTTLVNELGLEPSREVQMLHQSILSADPALDHDQVLVPR</sequence>
<dbReference type="SMART" id="SM01043">
    <property type="entry name" value="BTAD"/>
    <property type="match status" value="1"/>
</dbReference>
<evidence type="ECO:0000256" key="5">
    <source>
        <dbReference type="ARBA" id="ARBA00023163"/>
    </source>
</evidence>
<evidence type="ECO:0000313" key="8">
    <source>
        <dbReference type="EMBL" id="GLW74445.1"/>
    </source>
</evidence>
<name>A0A9W6QC79_9ACTN</name>
<evidence type="ECO:0000256" key="1">
    <source>
        <dbReference type="ARBA" id="ARBA00005820"/>
    </source>
</evidence>
<dbReference type="AlphaFoldDB" id="A0A9W6QC79"/>
<evidence type="ECO:0000313" key="9">
    <source>
        <dbReference type="Proteomes" id="UP001165041"/>
    </source>
</evidence>
<evidence type="ECO:0000256" key="2">
    <source>
        <dbReference type="ARBA" id="ARBA00023012"/>
    </source>
</evidence>
<dbReference type="PANTHER" id="PTHR35807:SF1">
    <property type="entry name" value="TRANSCRIPTIONAL REGULATOR REDD"/>
    <property type="match status" value="1"/>
</dbReference>
<proteinExistence type="inferred from homology"/>
<dbReference type="PANTHER" id="PTHR35807">
    <property type="entry name" value="TRANSCRIPTIONAL REGULATOR REDD-RELATED"/>
    <property type="match status" value="1"/>
</dbReference>
<keyword evidence="5" id="KW-0804">Transcription</keyword>
<keyword evidence="2" id="KW-0902">Two-component regulatory system</keyword>
<dbReference type="Gene3D" id="1.25.40.10">
    <property type="entry name" value="Tetratricopeptide repeat domain"/>
    <property type="match status" value="1"/>
</dbReference>
<dbReference type="GO" id="GO:0003677">
    <property type="term" value="F:DNA binding"/>
    <property type="evidence" value="ECO:0007669"/>
    <property type="project" value="UniProtKB-UniRule"/>
</dbReference>
<dbReference type="InterPro" id="IPR005158">
    <property type="entry name" value="BTAD"/>
</dbReference>
<dbReference type="Proteomes" id="UP001165041">
    <property type="component" value="Unassembled WGS sequence"/>
</dbReference>
<dbReference type="InterPro" id="IPR011990">
    <property type="entry name" value="TPR-like_helical_dom_sf"/>
</dbReference>
<dbReference type="FunFam" id="1.25.40.10:FF:000222">
    <property type="entry name" value="SARP family transcriptional regulator"/>
    <property type="match status" value="1"/>
</dbReference>
<feature type="DNA-binding region" description="OmpR/PhoB-type" evidence="6">
    <location>
        <begin position="1"/>
        <end position="70"/>
    </location>
</feature>
<dbReference type="InterPro" id="IPR051677">
    <property type="entry name" value="AfsR-DnrI-RedD_regulator"/>
</dbReference>
<dbReference type="Pfam" id="PF03704">
    <property type="entry name" value="BTAD"/>
    <property type="match status" value="1"/>
</dbReference>
<dbReference type="CDD" id="cd15831">
    <property type="entry name" value="BTAD"/>
    <property type="match status" value="1"/>
</dbReference>
<dbReference type="InterPro" id="IPR036388">
    <property type="entry name" value="WH-like_DNA-bd_sf"/>
</dbReference>
<evidence type="ECO:0000256" key="3">
    <source>
        <dbReference type="ARBA" id="ARBA00023015"/>
    </source>
</evidence>
<dbReference type="InterPro" id="IPR016032">
    <property type="entry name" value="Sig_transdc_resp-reg_C-effctor"/>
</dbReference>
<protein>
    <recommendedName>
        <fullName evidence="7">OmpR/PhoB-type domain-containing protein</fullName>
    </recommendedName>
</protein>
<dbReference type="Pfam" id="PF00486">
    <property type="entry name" value="Trans_reg_C"/>
    <property type="match status" value="1"/>
</dbReference>
<comment type="similarity">
    <text evidence="1">Belongs to the AfsR/DnrI/RedD regulatory family.</text>
</comment>
<dbReference type="PROSITE" id="PS51755">
    <property type="entry name" value="OMPR_PHOB"/>
    <property type="match status" value="1"/>
</dbReference>
<organism evidence="8 9">
    <name type="scientific">Kitasatospora phosalacinea</name>
    <dbReference type="NCBI Taxonomy" id="2065"/>
    <lineage>
        <taxon>Bacteria</taxon>
        <taxon>Bacillati</taxon>
        <taxon>Actinomycetota</taxon>
        <taxon>Actinomycetes</taxon>
        <taxon>Kitasatosporales</taxon>
        <taxon>Streptomycetaceae</taxon>
        <taxon>Kitasatospora</taxon>
    </lineage>
</organism>
<evidence type="ECO:0000256" key="6">
    <source>
        <dbReference type="PROSITE-ProRule" id="PRU01091"/>
    </source>
</evidence>
<feature type="domain" description="OmpR/PhoB-type" evidence="7">
    <location>
        <begin position="1"/>
        <end position="70"/>
    </location>
</feature>
<evidence type="ECO:0000259" key="7">
    <source>
        <dbReference type="PROSITE" id="PS51755"/>
    </source>
</evidence>
<dbReference type="GO" id="GO:0000160">
    <property type="term" value="P:phosphorelay signal transduction system"/>
    <property type="evidence" value="ECO:0007669"/>
    <property type="project" value="UniProtKB-KW"/>
</dbReference>
<dbReference type="Gene3D" id="1.10.10.10">
    <property type="entry name" value="Winged helix-like DNA-binding domain superfamily/Winged helix DNA-binding domain"/>
    <property type="match status" value="1"/>
</dbReference>
<dbReference type="EMBL" id="BSSA01000035">
    <property type="protein sequence ID" value="GLW74445.1"/>
    <property type="molecule type" value="Genomic_DNA"/>
</dbReference>
<dbReference type="GO" id="GO:0006355">
    <property type="term" value="P:regulation of DNA-templated transcription"/>
    <property type="evidence" value="ECO:0007669"/>
    <property type="project" value="InterPro"/>
</dbReference>
<keyword evidence="3" id="KW-0805">Transcription regulation</keyword>
<dbReference type="InterPro" id="IPR001867">
    <property type="entry name" value="OmpR/PhoB-type_DNA-bd"/>
</dbReference>
<dbReference type="SUPFAM" id="SSF46894">
    <property type="entry name" value="C-terminal effector domain of the bipartite response regulators"/>
    <property type="match status" value="1"/>
</dbReference>
<reference evidence="8" key="1">
    <citation type="submission" date="2023-02" db="EMBL/GenBank/DDBJ databases">
        <title>Kitasatospora phosalacinea NBRC 14627.</title>
        <authorList>
            <person name="Ichikawa N."/>
            <person name="Sato H."/>
            <person name="Tonouchi N."/>
        </authorList>
    </citation>
    <scope>NUCLEOTIDE SEQUENCE</scope>
    <source>
        <strain evidence="8">NBRC 14627</strain>
    </source>
</reference>
<dbReference type="SUPFAM" id="SSF48452">
    <property type="entry name" value="TPR-like"/>
    <property type="match status" value="1"/>
</dbReference>
<keyword evidence="4 6" id="KW-0238">DNA-binding</keyword>
<comment type="caution">
    <text evidence="8">The sequence shown here is derived from an EMBL/GenBank/DDBJ whole genome shotgun (WGS) entry which is preliminary data.</text>
</comment>
<gene>
    <name evidence="8" type="ORF">Kpho02_67430</name>
</gene>
<evidence type="ECO:0000256" key="4">
    <source>
        <dbReference type="ARBA" id="ARBA00023125"/>
    </source>
</evidence>
<accession>A0A9W6QC79</accession>